<dbReference type="SUPFAM" id="SSF46785">
    <property type="entry name" value="Winged helix' DNA-binding domain"/>
    <property type="match status" value="1"/>
</dbReference>
<dbReference type="InterPro" id="IPR005149">
    <property type="entry name" value="Tscrpt_reg_PadR_N"/>
</dbReference>
<feature type="domain" description="Transcription regulator PadR N-terminal" evidence="1">
    <location>
        <begin position="7"/>
        <end position="78"/>
    </location>
</feature>
<dbReference type="InterPro" id="IPR036390">
    <property type="entry name" value="WH_DNA-bd_sf"/>
</dbReference>
<dbReference type="Gene3D" id="1.10.10.10">
    <property type="entry name" value="Winged helix-like DNA-binding domain superfamily/Winged helix DNA-binding domain"/>
    <property type="match status" value="1"/>
</dbReference>
<reference evidence="2 3" key="1">
    <citation type="submission" date="2020-08" db="EMBL/GenBank/DDBJ databases">
        <title>Whole genome shotgun sequence of Actinoplanes ianthinogenes NBRC 13996.</title>
        <authorList>
            <person name="Komaki H."/>
            <person name="Tamura T."/>
        </authorList>
    </citation>
    <scope>NUCLEOTIDE SEQUENCE [LARGE SCALE GENOMIC DNA]</scope>
    <source>
        <strain evidence="2 3">NBRC 13996</strain>
    </source>
</reference>
<gene>
    <name evidence="2" type="ORF">Aiant_16310</name>
</gene>
<sequence length="171" mass="19158">MFLDILILSHLRGGPIHGYELKRKVADTIAVALNNNTLYPALRRFEAAGAVTKVAEQQAGRPPRHVYEITDVGRELLHDMIAELPPELAGDEAEFLTRLGMFDELTPDERGAVLSARDQALARRLEHLTGLAARARDSRNNRDWGGLVTAELIARAERERAWLDDLKRRSS</sequence>
<dbReference type="EMBL" id="AP023356">
    <property type="protein sequence ID" value="BCJ40974.1"/>
    <property type="molecule type" value="Genomic_DNA"/>
</dbReference>
<protein>
    <submittedName>
        <fullName evidence="2">PadR family transcriptional regulator</fullName>
    </submittedName>
</protein>
<dbReference type="InterPro" id="IPR052509">
    <property type="entry name" value="Metal_resp_DNA-bind_regulator"/>
</dbReference>
<name>A0ABM7LP58_9ACTN</name>
<proteinExistence type="predicted"/>
<dbReference type="PANTHER" id="PTHR33169">
    <property type="entry name" value="PADR-FAMILY TRANSCRIPTIONAL REGULATOR"/>
    <property type="match status" value="1"/>
</dbReference>
<organism evidence="2 3">
    <name type="scientific">Actinoplanes ianthinogenes</name>
    <dbReference type="NCBI Taxonomy" id="122358"/>
    <lineage>
        <taxon>Bacteria</taxon>
        <taxon>Bacillati</taxon>
        <taxon>Actinomycetota</taxon>
        <taxon>Actinomycetes</taxon>
        <taxon>Micromonosporales</taxon>
        <taxon>Micromonosporaceae</taxon>
        <taxon>Actinoplanes</taxon>
    </lineage>
</organism>
<dbReference type="PANTHER" id="PTHR33169:SF14">
    <property type="entry name" value="TRANSCRIPTIONAL REGULATOR RV3488"/>
    <property type="match status" value="1"/>
</dbReference>
<evidence type="ECO:0000313" key="3">
    <source>
        <dbReference type="Proteomes" id="UP000676967"/>
    </source>
</evidence>
<accession>A0ABM7LP58</accession>
<evidence type="ECO:0000313" key="2">
    <source>
        <dbReference type="EMBL" id="BCJ40974.1"/>
    </source>
</evidence>
<dbReference type="Pfam" id="PF03551">
    <property type="entry name" value="PadR"/>
    <property type="match status" value="1"/>
</dbReference>
<keyword evidence="3" id="KW-1185">Reference proteome</keyword>
<dbReference type="Proteomes" id="UP000676967">
    <property type="component" value="Chromosome"/>
</dbReference>
<dbReference type="InterPro" id="IPR036388">
    <property type="entry name" value="WH-like_DNA-bd_sf"/>
</dbReference>
<dbReference type="RefSeq" id="WP_189332638.1">
    <property type="nucleotide sequence ID" value="NZ_AP023356.1"/>
</dbReference>
<evidence type="ECO:0000259" key="1">
    <source>
        <dbReference type="Pfam" id="PF03551"/>
    </source>
</evidence>